<dbReference type="Pfam" id="PF12840">
    <property type="entry name" value="HTH_20"/>
    <property type="match status" value="1"/>
</dbReference>
<feature type="domain" description="HTH arsR-type" evidence="1">
    <location>
        <begin position="12"/>
        <end position="110"/>
    </location>
</feature>
<sequence>MEIRPETTLPDHPVRIALLDLLAEVGTVTANEASRRLGYSSGLCSFHLRQLARQGLIEEAPRGRGRIRPWQLRWESSENSPEPDLADPGFTTVLHLTPDELNELAESMRELIERYPERAPEGAGTRAVTVDFHVFSTPTRH</sequence>
<proteinExistence type="predicted"/>
<dbReference type="CDD" id="cd00090">
    <property type="entry name" value="HTH_ARSR"/>
    <property type="match status" value="1"/>
</dbReference>
<organism evidence="2 3">
    <name type="scientific">Amycolatopsis thermophila</name>
    <dbReference type="NCBI Taxonomy" id="206084"/>
    <lineage>
        <taxon>Bacteria</taxon>
        <taxon>Bacillati</taxon>
        <taxon>Actinomycetota</taxon>
        <taxon>Actinomycetes</taxon>
        <taxon>Pseudonocardiales</taxon>
        <taxon>Pseudonocardiaceae</taxon>
        <taxon>Amycolatopsis</taxon>
    </lineage>
</organism>
<dbReference type="InterPro" id="IPR011991">
    <property type="entry name" value="ArsR-like_HTH"/>
</dbReference>
<accession>A0ABU0EWY1</accession>
<dbReference type="RefSeq" id="WP_306992698.1">
    <property type="nucleotide sequence ID" value="NZ_JAUSUT010000001.1"/>
</dbReference>
<dbReference type="Gene3D" id="1.10.10.10">
    <property type="entry name" value="Winged helix-like DNA-binding domain superfamily/Winged helix DNA-binding domain"/>
    <property type="match status" value="1"/>
</dbReference>
<dbReference type="InterPro" id="IPR036388">
    <property type="entry name" value="WH-like_DNA-bd_sf"/>
</dbReference>
<dbReference type="SUPFAM" id="SSF46785">
    <property type="entry name" value="Winged helix' DNA-binding domain"/>
    <property type="match status" value="1"/>
</dbReference>
<dbReference type="EMBL" id="JAUSUT010000001">
    <property type="protein sequence ID" value="MDQ0379390.1"/>
    <property type="molecule type" value="Genomic_DNA"/>
</dbReference>
<comment type="caution">
    <text evidence="2">The sequence shown here is derived from an EMBL/GenBank/DDBJ whole genome shotgun (WGS) entry which is preliminary data.</text>
</comment>
<name>A0ABU0EWY1_9PSEU</name>
<reference evidence="2 3" key="1">
    <citation type="submission" date="2023-07" db="EMBL/GenBank/DDBJ databases">
        <title>Sequencing the genomes of 1000 actinobacteria strains.</title>
        <authorList>
            <person name="Klenk H.-P."/>
        </authorList>
    </citation>
    <scope>NUCLEOTIDE SEQUENCE [LARGE SCALE GENOMIC DNA]</scope>
    <source>
        <strain evidence="2 3">DSM 45805</strain>
    </source>
</reference>
<protein>
    <submittedName>
        <fullName evidence="2">ArsR family transcriptional regulator</fullName>
    </submittedName>
</protein>
<dbReference type="InterPro" id="IPR001845">
    <property type="entry name" value="HTH_ArsR_DNA-bd_dom"/>
</dbReference>
<dbReference type="InterPro" id="IPR036390">
    <property type="entry name" value="WH_DNA-bd_sf"/>
</dbReference>
<evidence type="ECO:0000313" key="3">
    <source>
        <dbReference type="Proteomes" id="UP001229651"/>
    </source>
</evidence>
<evidence type="ECO:0000259" key="1">
    <source>
        <dbReference type="SMART" id="SM00418"/>
    </source>
</evidence>
<keyword evidence="3" id="KW-1185">Reference proteome</keyword>
<dbReference type="Proteomes" id="UP001229651">
    <property type="component" value="Unassembled WGS sequence"/>
</dbReference>
<evidence type="ECO:0000313" key="2">
    <source>
        <dbReference type="EMBL" id="MDQ0379390.1"/>
    </source>
</evidence>
<gene>
    <name evidence="2" type="ORF">FB470_003384</name>
</gene>
<dbReference type="SMART" id="SM00418">
    <property type="entry name" value="HTH_ARSR"/>
    <property type="match status" value="1"/>
</dbReference>